<gene>
    <name evidence="1" type="ORF">A2W54_00490</name>
</gene>
<accession>A0A1F5WSM0</accession>
<evidence type="ECO:0000313" key="1">
    <source>
        <dbReference type="EMBL" id="OGF78620.1"/>
    </source>
</evidence>
<comment type="caution">
    <text evidence="1">The sequence shown here is derived from an EMBL/GenBank/DDBJ whole genome shotgun (WGS) entry which is preliminary data.</text>
</comment>
<dbReference type="EMBL" id="MFHI01000024">
    <property type="protein sequence ID" value="OGF78620.1"/>
    <property type="molecule type" value="Genomic_DNA"/>
</dbReference>
<proteinExistence type="predicted"/>
<name>A0A1F5WSM0_9BACT</name>
<dbReference type="AlphaFoldDB" id="A0A1F5WSM0"/>
<evidence type="ECO:0000313" key="2">
    <source>
        <dbReference type="Proteomes" id="UP000178425"/>
    </source>
</evidence>
<protein>
    <submittedName>
        <fullName evidence="1">Uncharacterized protein</fullName>
    </submittedName>
</protein>
<organism evidence="1 2">
    <name type="scientific">Candidatus Giovannonibacteria bacterium RIFCSPHIGHO2_02_43_13</name>
    <dbReference type="NCBI Taxonomy" id="1798330"/>
    <lineage>
        <taxon>Bacteria</taxon>
        <taxon>Candidatus Giovannoniibacteriota</taxon>
    </lineage>
</organism>
<dbReference type="Proteomes" id="UP000178425">
    <property type="component" value="Unassembled WGS sequence"/>
</dbReference>
<sequence length="178" mass="19979">MNTLRFDKAACRGRFGNLVETDGEEAKARPARYSFVPGMAVRGGKAVVCDSPTEPSWIDVLTKQFAETGNQFELLWWAVSLRIALDPDEDAIDGFCFALLHDLLDSRIDRKAGTRYDHVVINGQIKRIPRQLTDEERFPFLAEMAKAAAKSEADQKNFVQFQRAVNENKYGNLGLPAL</sequence>
<reference evidence="1 2" key="1">
    <citation type="journal article" date="2016" name="Nat. Commun.">
        <title>Thousands of microbial genomes shed light on interconnected biogeochemical processes in an aquifer system.</title>
        <authorList>
            <person name="Anantharaman K."/>
            <person name="Brown C.T."/>
            <person name="Hug L.A."/>
            <person name="Sharon I."/>
            <person name="Castelle C.J."/>
            <person name="Probst A.J."/>
            <person name="Thomas B.C."/>
            <person name="Singh A."/>
            <person name="Wilkins M.J."/>
            <person name="Karaoz U."/>
            <person name="Brodie E.L."/>
            <person name="Williams K.H."/>
            <person name="Hubbard S.S."/>
            <person name="Banfield J.F."/>
        </authorList>
    </citation>
    <scope>NUCLEOTIDE SEQUENCE [LARGE SCALE GENOMIC DNA]</scope>
</reference>